<reference evidence="2" key="1">
    <citation type="journal article" date="2018" name="Nat. Microbiol.">
        <title>Leveraging single-cell genomics to expand the fungal tree of life.</title>
        <authorList>
            <person name="Ahrendt S.R."/>
            <person name="Quandt C.A."/>
            <person name="Ciobanu D."/>
            <person name="Clum A."/>
            <person name="Salamov A."/>
            <person name="Andreopoulos B."/>
            <person name="Cheng J.F."/>
            <person name="Woyke T."/>
            <person name="Pelin A."/>
            <person name="Henrissat B."/>
            <person name="Reynolds N.K."/>
            <person name="Benny G.L."/>
            <person name="Smith M.E."/>
            <person name="James T.Y."/>
            <person name="Grigoriev I.V."/>
        </authorList>
    </citation>
    <scope>NUCLEOTIDE SEQUENCE [LARGE SCALE GENOMIC DNA]</scope>
    <source>
        <strain evidence="2">CSF55</strain>
    </source>
</reference>
<evidence type="ECO:0000313" key="2">
    <source>
        <dbReference type="Proteomes" id="UP000281549"/>
    </source>
</evidence>
<dbReference type="SMART" id="SM00368">
    <property type="entry name" value="LRR_RI"/>
    <property type="match status" value="3"/>
</dbReference>
<dbReference type="InterPro" id="IPR032675">
    <property type="entry name" value="LRR_dom_sf"/>
</dbReference>
<dbReference type="Gene3D" id="3.80.10.10">
    <property type="entry name" value="Ribonuclease Inhibitor"/>
    <property type="match status" value="2"/>
</dbReference>
<evidence type="ECO:0000313" key="1">
    <source>
        <dbReference type="EMBL" id="RKP19559.1"/>
    </source>
</evidence>
<organism evidence="1 2">
    <name type="scientific">Rozella allomycis (strain CSF55)</name>
    <dbReference type="NCBI Taxonomy" id="988480"/>
    <lineage>
        <taxon>Eukaryota</taxon>
        <taxon>Fungi</taxon>
        <taxon>Fungi incertae sedis</taxon>
        <taxon>Cryptomycota</taxon>
        <taxon>Cryptomycota incertae sedis</taxon>
        <taxon>Rozella</taxon>
    </lineage>
</organism>
<dbReference type="Pfam" id="PF13516">
    <property type="entry name" value="LRR_6"/>
    <property type="match status" value="2"/>
</dbReference>
<dbReference type="Proteomes" id="UP000281549">
    <property type="component" value="Unassembled WGS sequence"/>
</dbReference>
<proteinExistence type="predicted"/>
<accession>A0A4V1IZX3</accession>
<dbReference type="SUPFAM" id="SSF52047">
    <property type="entry name" value="RNI-like"/>
    <property type="match status" value="1"/>
</dbReference>
<gene>
    <name evidence="1" type="ORF">ROZALSC1DRAFT_28856</name>
</gene>
<dbReference type="InterPro" id="IPR001611">
    <property type="entry name" value="Leu-rich_rpt"/>
</dbReference>
<dbReference type="PANTHER" id="PTHR24110">
    <property type="entry name" value="CENTROSOMAL PROTEIN OF 78 KDA"/>
    <property type="match status" value="1"/>
</dbReference>
<dbReference type="PANTHER" id="PTHR24110:SF3">
    <property type="entry name" value="CENTROSOMAL PROTEIN OF 78 KDA"/>
    <property type="match status" value="1"/>
</dbReference>
<evidence type="ECO:0008006" key="3">
    <source>
        <dbReference type="Google" id="ProtNLM"/>
    </source>
</evidence>
<sequence>MSTNPLFYYSIPFIEPQSDFNEWTQHKIQEGGRSFFGKVYFQETRQRHVLPLTCIWNKSLEDHGFVLIPADRLKKLEEWEPIAQSLKRVKHSVNGLWIGSSWLDAHRYKLFIGAESHKSNDLSFEGKTMLERMKKMLAKQRLSNVTNEIPWIMMRSSQLVVSNKIWSVTLEAITDAKHLEVLSFSRAEIGDQGLKVIASSIKNSNTLKWVDLSQCQLTDSSVIYIHDILTHQSAILHSDMWKTSLRAVYRVNQKETNLKPLRNEKGIKRLNLSCNHFTDELLSMLLSILEDSLVVEALEVQFNEFSADKIQEIQTFLLNNKHDLIMFDIRNNTGYTLEDYNTLKKHINPSLPAILRWKELDPEDPLAITYWNDKPILNGIKSASNPKLKKIPKVKPVVKAKDIAGKNKIIQLARSQTPKKDVSHKSKSNRTNTFENKLVVRSRFTKIREDSQSDDNLPPLQDRISEINDIKINSASGFTKDTNLQNVEIFNELFDDCVLKNCFKKLTIDRPIINDPDIIDTLNRGGEGSYKKSSSSTDYNFITAAIEKYKLNKCIT</sequence>
<protein>
    <recommendedName>
        <fullName evidence="3">RNI-like protein</fullName>
    </recommendedName>
</protein>
<dbReference type="AlphaFoldDB" id="A0A4V1IZX3"/>
<dbReference type="EMBL" id="ML005203">
    <property type="protein sequence ID" value="RKP19559.1"/>
    <property type="molecule type" value="Genomic_DNA"/>
</dbReference>
<name>A0A4V1IZX3_ROZAC</name>